<organism evidence="2 3">
    <name type="scientific">Aminivibrio pyruvatiphilus</name>
    <dbReference type="NCBI Taxonomy" id="1005740"/>
    <lineage>
        <taxon>Bacteria</taxon>
        <taxon>Thermotogati</taxon>
        <taxon>Synergistota</taxon>
        <taxon>Synergistia</taxon>
        <taxon>Synergistales</taxon>
        <taxon>Aminobacteriaceae</taxon>
        <taxon>Aminivibrio</taxon>
    </lineage>
</organism>
<protein>
    <submittedName>
        <fullName evidence="2">Putative nucleotidyltransferase with HDIG domain</fullName>
    </submittedName>
</protein>
<dbReference type="PANTHER" id="PTHR38659:SF2">
    <property type="entry name" value="HDIG DOMAIN PROTEIN"/>
    <property type="match status" value="1"/>
</dbReference>
<dbReference type="NCBIfam" id="TIGR00277">
    <property type="entry name" value="HDIG"/>
    <property type="match status" value="1"/>
</dbReference>
<dbReference type="SUPFAM" id="SSF109604">
    <property type="entry name" value="HD-domain/PDEase-like"/>
    <property type="match status" value="1"/>
</dbReference>
<gene>
    <name evidence="2" type="ORF">C8D99_104179</name>
</gene>
<dbReference type="Proteomes" id="UP000295066">
    <property type="component" value="Unassembled WGS sequence"/>
</dbReference>
<dbReference type="Pfam" id="PF01966">
    <property type="entry name" value="HD"/>
    <property type="match status" value="1"/>
</dbReference>
<comment type="caution">
    <text evidence="2">The sequence shown here is derived from an EMBL/GenBank/DDBJ whole genome shotgun (WGS) entry which is preliminary data.</text>
</comment>
<evidence type="ECO:0000313" key="3">
    <source>
        <dbReference type="Proteomes" id="UP000295066"/>
    </source>
</evidence>
<sequence>MDISRNQALELLRKYNKEDSHIKHALAVEATMGFFASRMGGDVAQWKLAGLLHDIDWEITQENPEKHTHEGAGWLADAGYPEEISRAVLAHGWSICSDVRPESDMEKVLFTVDELTGLVITAALVRPSRSVMDLEVKSVKKKWKDKAFARGVDRDLIVKGAEMIPMPLDTVIEWVILALREVEAEIGLGSEA</sequence>
<dbReference type="EMBL" id="SORI01000004">
    <property type="protein sequence ID" value="TDY61934.1"/>
    <property type="molecule type" value="Genomic_DNA"/>
</dbReference>
<dbReference type="RefSeq" id="WP_133957024.1">
    <property type="nucleotide sequence ID" value="NZ_SORI01000004.1"/>
</dbReference>
<feature type="domain" description="HD" evidence="1">
    <location>
        <begin position="23"/>
        <end position="92"/>
    </location>
</feature>
<dbReference type="AlphaFoldDB" id="A0A4R8M9L6"/>
<name>A0A4R8M9L6_9BACT</name>
<accession>A0A4R8M9L6</accession>
<evidence type="ECO:0000259" key="1">
    <source>
        <dbReference type="Pfam" id="PF01966"/>
    </source>
</evidence>
<dbReference type="InterPro" id="IPR006674">
    <property type="entry name" value="HD_domain"/>
</dbReference>
<keyword evidence="2" id="KW-0808">Transferase</keyword>
<dbReference type="GO" id="GO:0016740">
    <property type="term" value="F:transferase activity"/>
    <property type="evidence" value="ECO:0007669"/>
    <property type="project" value="UniProtKB-KW"/>
</dbReference>
<dbReference type="PANTHER" id="PTHR38659">
    <property type="entry name" value="METAL-DEPENDENT PHOSPHOHYDROLASE"/>
    <property type="match status" value="1"/>
</dbReference>
<keyword evidence="3" id="KW-1185">Reference proteome</keyword>
<evidence type="ECO:0000313" key="2">
    <source>
        <dbReference type="EMBL" id="TDY61934.1"/>
    </source>
</evidence>
<reference evidence="2 3" key="1">
    <citation type="submission" date="2019-03" db="EMBL/GenBank/DDBJ databases">
        <title>Genomic Encyclopedia of Type Strains, Phase IV (KMG-IV): sequencing the most valuable type-strain genomes for metagenomic binning, comparative biology and taxonomic classification.</title>
        <authorList>
            <person name="Goeker M."/>
        </authorList>
    </citation>
    <scope>NUCLEOTIDE SEQUENCE [LARGE SCALE GENOMIC DNA]</scope>
    <source>
        <strain evidence="2 3">DSM 25964</strain>
    </source>
</reference>
<dbReference type="OrthoDB" id="9801160at2"/>
<dbReference type="InterPro" id="IPR006675">
    <property type="entry name" value="HDIG_dom"/>
</dbReference>
<proteinExistence type="predicted"/>
<dbReference type="Gene3D" id="1.10.3210.10">
    <property type="entry name" value="Hypothetical protein af1432"/>
    <property type="match status" value="1"/>
</dbReference>